<evidence type="ECO:0000256" key="2">
    <source>
        <dbReference type="ARBA" id="ARBA00022679"/>
    </source>
</evidence>
<comment type="caution">
    <text evidence="5">The sequence shown here is derived from an EMBL/GenBank/DDBJ whole genome shotgun (WGS) entry which is preliminary data.</text>
</comment>
<dbReference type="OrthoDB" id="9803573at2"/>
<evidence type="ECO:0000313" key="6">
    <source>
        <dbReference type="Proteomes" id="UP000005496"/>
    </source>
</evidence>
<dbReference type="PROSITE" id="PS00815">
    <property type="entry name" value="AIPM_HOMOCIT_SYNTH_1"/>
    <property type="match status" value="1"/>
</dbReference>
<proteinExistence type="inferred from homology"/>
<dbReference type="Pfam" id="PF22617">
    <property type="entry name" value="HCS_D2"/>
    <property type="match status" value="1"/>
</dbReference>
<accession>D6SLD1</accession>
<dbReference type="Gene3D" id="3.20.20.70">
    <property type="entry name" value="Aldolase class I"/>
    <property type="match status" value="1"/>
</dbReference>
<dbReference type="InterPro" id="IPR013785">
    <property type="entry name" value="Aldolase_TIM"/>
</dbReference>
<gene>
    <name evidence="5" type="ORF">Dthio_PD2915</name>
</gene>
<sequence length="399" mass="44006">MLTFKLGPCNDDIEGSRVIRAVLRHALCKKVFMLIDTTLREGDQRYGLYLSLEQKKVIVDGLHRLGLDELETGSVGRDEELETLIKYARQHHGSTKISLWSPCRIQELEYADSLDPDIISAALPVSDLHIEKRLGLDRCGALRLLERTLAGTDKLKAKLSLGLEDFSRADREFALRAALMARDLGVWRVRLSDTLGVMEPGELMEAVRPFREKLDISLAFHGHNDFGMATANALTALSCGVDYVDVSLLGIGERAGIARLEEVLTFLVYNKGHAGYDVQSLPELSTCVAGLAGVHINPDRAVLGRQLFHCESGLHADALYKSFDLFEPFEPHKMGMQRRISLGRKSGAGAVRGKLMEMGVNPDFVDLEGLVRDVRRAASIKGSPLDDEQVVSMLQGQAG</sequence>
<evidence type="ECO:0000256" key="1">
    <source>
        <dbReference type="ARBA" id="ARBA00006154"/>
    </source>
</evidence>
<dbReference type="RefSeq" id="WP_008868624.1">
    <property type="nucleotide sequence ID" value="NZ_ACJN02000001.1"/>
</dbReference>
<reference evidence="5" key="1">
    <citation type="submission" date="2010-05" db="EMBL/GenBank/DDBJ databases">
        <title>The draft genome of Desulfonatronospira thiodismutans ASO3-1.</title>
        <authorList>
            <consortium name="US DOE Joint Genome Institute (JGI-PGF)"/>
            <person name="Lucas S."/>
            <person name="Copeland A."/>
            <person name="Lapidus A."/>
            <person name="Cheng J.-F."/>
            <person name="Bruce D."/>
            <person name="Goodwin L."/>
            <person name="Pitluck S."/>
            <person name="Chertkov O."/>
            <person name="Brettin T."/>
            <person name="Detter J.C."/>
            <person name="Han C."/>
            <person name="Land M.L."/>
            <person name="Hauser L."/>
            <person name="Kyrpides N."/>
            <person name="Mikhailova N."/>
            <person name="Muyzer G."/>
            <person name="Woyke T."/>
        </authorList>
    </citation>
    <scope>NUCLEOTIDE SEQUENCE [LARGE SCALE GENOMIC DNA]</scope>
    <source>
        <strain evidence="5">ASO3-1</strain>
    </source>
</reference>
<dbReference type="InterPro" id="IPR000891">
    <property type="entry name" value="PYR_CT"/>
</dbReference>
<dbReference type="SUPFAM" id="SSF51569">
    <property type="entry name" value="Aldolase"/>
    <property type="match status" value="1"/>
</dbReference>
<dbReference type="InterPro" id="IPR054691">
    <property type="entry name" value="LeuA/HCS_post-cat"/>
</dbReference>
<comment type="similarity">
    <text evidence="1 3">Belongs to the alpha-IPM synthase/homocitrate synthase family.</text>
</comment>
<keyword evidence="2 3" id="KW-0808">Transferase</keyword>
<keyword evidence="5" id="KW-0670">Pyruvate</keyword>
<feature type="domain" description="Pyruvate carboxyltransferase" evidence="4">
    <location>
        <begin position="32"/>
        <end position="282"/>
    </location>
</feature>
<dbReference type="PANTHER" id="PTHR42880:SF1">
    <property type="entry name" value="ISOPROPYLMALATE_HOMOCITRATE_CITRAMALATE SYNTHASE FAMILY PROTEIN"/>
    <property type="match status" value="1"/>
</dbReference>
<evidence type="ECO:0000313" key="5">
    <source>
        <dbReference type="EMBL" id="EFI35492.1"/>
    </source>
</evidence>
<dbReference type="PROSITE" id="PS00816">
    <property type="entry name" value="AIPM_HOMOCIT_SYNTH_2"/>
    <property type="match status" value="1"/>
</dbReference>
<dbReference type="GO" id="GO:0019752">
    <property type="term" value="P:carboxylic acid metabolic process"/>
    <property type="evidence" value="ECO:0007669"/>
    <property type="project" value="InterPro"/>
</dbReference>
<dbReference type="InterPro" id="IPR002034">
    <property type="entry name" value="AIPM/Hcit_synth_CS"/>
</dbReference>
<dbReference type="GO" id="GO:0046912">
    <property type="term" value="F:acyltransferase activity, acyl groups converted into alkyl on transfer"/>
    <property type="evidence" value="ECO:0007669"/>
    <property type="project" value="InterPro"/>
</dbReference>
<keyword evidence="6" id="KW-1185">Reference proteome</keyword>
<name>D6SLD1_9BACT</name>
<organism evidence="5 6">
    <name type="scientific">Desulfonatronospira thiodismutans ASO3-1</name>
    <dbReference type="NCBI Taxonomy" id="555779"/>
    <lineage>
        <taxon>Bacteria</taxon>
        <taxon>Pseudomonadati</taxon>
        <taxon>Thermodesulfobacteriota</taxon>
        <taxon>Desulfovibrionia</taxon>
        <taxon>Desulfovibrionales</taxon>
        <taxon>Desulfonatronovibrionaceae</taxon>
        <taxon>Desulfonatronospira</taxon>
    </lineage>
</organism>
<evidence type="ECO:0000259" key="4">
    <source>
        <dbReference type="PROSITE" id="PS50991"/>
    </source>
</evidence>
<dbReference type="Gene3D" id="1.10.238.260">
    <property type="match status" value="1"/>
</dbReference>
<dbReference type="AlphaFoldDB" id="D6SLD1"/>
<dbReference type="Pfam" id="PF00682">
    <property type="entry name" value="HMGL-like"/>
    <property type="match status" value="1"/>
</dbReference>
<dbReference type="PANTHER" id="PTHR42880">
    <property type="entry name" value="HOMOCITRATE SYNTHASE"/>
    <property type="match status" value="1"/>
</dbReference>
<dbReference type="Proteomes" id="UP000005496">
    <property type="component" value="Unassembled WGS sequence"/>
</dbReference>
<evidence type="ECO:0000256" key="3">
    <source>
        <dbReference type="RuleBase" id="RU003523"/>
    </source>
</evidence>
<protein>
    <submittedName>
        <fullName evidence="5">Pyruvate carboxyltransferase</fullName>
    </submittedName>
</protein>
<dbReference type="PROSITE" id="PS50991">
    <property type="entry name" value="PYR_CT"/>
    <property type="match status" value="1"/>
</dbReference>
<dbReference type="eggNOG" id="COG0119">
    <property type="taxonomic scope" value="Bacteria"/>
</dbReference>
<dbReference type="EMBL" id="ACJN02000001">
    <property type="protein sequence ID" value="EFI35492.1"/>
    <property type="molecule type" value="Genomic_DNA"/>
</dbReference>